<proteinExistence type="predicted"/>
<evidence type="ECO:0000256" key="5">
    <source>
        <dbReference type="ARBA" id="ARBA00022801"/>
    </source>
</evidence>
<accession>A0AAV3P344</accession>
<keyword evidence="2" id="KW-0548">Nucleotidyltransferase</keyword>
<keyword evidence="4" id="KW-0255">Endonuclease</keyword>
<evidence type="ECO:0000256" key="3">
    <source>
        <dbReference type="ARBA" id="ARBA00022722"/>
    </source>
</evidence>
<dbReference type="AlphaFoldDB" id="A0AAV3P344"/>
<evidence type="ECO:0000256" key="6">
    <source>
        <dbReference type="ARBA" id="ARBA00022918"/>
    </source>
</evidence>
<sequence length="410" mass="46859">MYKPVKQKKRSFNDEKNQAVRVEVDLLLKTGAIRELQFPEWVVIVVLVKKSNGTWRMCMDFTSLNKACPKDFYHLPCLARLVDGSAGHEVFDFMDASREYHQIKMCLKDEEKTAFITEYGLYCWKVMPFGLKIAGATYRRMVNSIFANQIGRNMEIYVDDMLVKCKVCRDHLKNLKETFDQLRWIKLRINPDKCSFGVTAGKFLGYMISGRGIEPNPDKIKAILEMQPPPPPVNNLRWASNTKFYWDEEYNKAFKELKEYLGSPKLLSQPGEGEMLQLYLVVSSGAENYPLIDKFAFALVISARKLKIYFESHPIQVVRDQPLKKVITSPQLSGRLTTWAIELSEFDISYVPRTSIKAQALADFVIECTAPTPQVINVPGNGKLGREKPEWLLFMDGARNEKGSGAGILL</sequence>
<keyword evidence="6" id="KW-0695">RNA-directed DNA polymerase</keyword>
<keyword evidence="5" id="KW-0378">Hydrolase</keyword>
<dbReference type="Gene3D" id="3.30.70.270">
    <property type="match status" value="1"/>
</dbReference>
<dbReference type="InterPro" id="IPR043128">
    <property type="entry name" value="Rev_trsase/Diguanyl_cyclase"/>
</dbReference>
<evidence type="ECO:0000313" key="9">
    <source>
        <dbReference type="EMBL" id="GAA0145990.1"/>
    </source>
</evidence>
<evidence type="ECO:0000256" key="2">
    <source>
        <dbReference type="ARBA" id="ARBA00022695"/>
    </source>
</evidence>
<protein>
    <recommendedName>
        <fullName evidence="11">Reverse transcriptase domain-containing protein</fullName>
    </recommendedName>
</protein>
<dbReference type="Gene3D" id="3.10.10.10">
    <property type="entry name" value="HIV Type 1 Reverse Transcriptase, subunit A, domain 1"/>
    <property type="match status" value="1"/>
</dbReference>
<dbReference type="GO" id="GO:0003964">
    <property type="term" value="F:RNA-directed DNA polymerase activity"/>
    <property type="evidence" value="ECO:0007669"/>
    <property type="project" value="UniProtKB-KW"/>
</dbReference>
<dbReference type="CDD" id="cd01647">
    <property type="entry name" value="RT_LTR"/>
    <property type="match status" value="1"/>
</dbReference>
<reference evidence="9 10" key="1">
    <citation type="submission" date="2024-01" db="EMBL/GenBank/DDBJ databases">
        <title>The complete chloroplast genome sequence of Lithospermum erythrorhizon: insights into the phylogenetic relationship among Boraginaceae species and the maternal lineages of purple gromwells.</title>
        <authorList>
            <person name="Okada T."/>
            <person name="Watanabe K."/>
        </authorList>
    </citation>
    <scope>NUCLEOTIDE SEQUENCE [LARGE SCALE GENOMIC DNA]</scope>
</reference>
<keyword evidence="1" id="KW-0808">Transferase</keyword>
<dbReference type="InterPro" id="IPR000477">
    <property type="entry name" value="RT_dom"/>
</dbReference>
<keyword evidence="3" id="KW-0540">Nuclease</keyword>
<feature type="domain" description="Reverse transcriptase" evidence="7">
    <location>
        <begin position="48"/>
        <end position="208"/>
    </location>
</feature>
<dbReference type="InterPro" id="IPR041373">
    <property type="entry name" value="RT_RNaseH"/>
</dbReference>
<evidence type="ECO:0000259" key="8">
    <source>
        <dbReference type="Pfam" id="PF17917"/>
    </source>
</evidence>
<keyword evidence="10" id="KW-1185">Reference proteome</keyword>
<evidence type="ECO:0000256" key="1">
    <source>
        <dbReference type="ARBA" id="ARBA00022679"/>
    </source>
</evidence>
<dbReference type="PANTHER" id="PTHR24559:SF444">
    <property type="entry name" value="REVERSE TRANSCRIPTASE DOMAIN-CONTAINING PROTEIN"/>
    <property type="match status" value="1"/>
</dbReference>
<dbReference type="PANTHER" id="PTHR24559">
    <property type="entry name" value="TRANSPOSON TY3-I GAG-POL POLYPROTEIN"/>
    <property type="match status" value="1"/>
</dbReference>
<name>A0AAV3P344_LITER</name>
<dbReference type="GO" id="GO:0016787">
    <property type="term" value="F:hydrolase activity"/>
    <property type="evidence" value="ECO:0007669"/>
    <property type="project" value="UniProtKB-KW"/>
</dbReference>
<dbReference type="InterPro" id="IPR053134">
    <property type="entry name" value="RNA-dir_DNA_polymerase"/>
</dbReference>
<evidence type="ECO:0000256" key="4">
    <source>
        <dbReference type="ARBA" id="ARBA00022759"/>
    </source>
</evidence>
<dbReference type="Pfam" id="PF17917">
    <property type="entry name" value="RT_RNaseH"/>
    <property type="match status" value="1"/>
</dbReference>
<dbReference type="GO" id="GO:0004519">
    <property type="term" value="F:endonuclease activity"/>
    <property type="evidence" value="ECO:0007669"/>
    <property type="project" value="UniProtKB-KW"/>
</dbReference>
<dbReference type="InterPro" id="IPR043502">
    <property type="entry name" value="DNA/RNA_pol_sf"/>
</dbReference>
<evidence type="ECO:0000259" key="7">
    <source>
        <dbReference type="Pfam" id="PF00078"/>
    </source>
</evidence>
<organism evidence="9 10">
    <name type="scientific">Lithospermum erythrorhizon</name>
    <name type="common">Purple gromwell</name>
    <name type="synonym">Lithospermum officinale var. erythrorhizon</name>
    <dbReference type="NCBI Taxonomy" id="34254"/>
    <lineage>
        <taxon>Eukaryota</taxon>
        <taxon>Viridiplantae</taxon>
        <taxon>Streptophyta</taxon>
        <taxon>Embryophyta</taxon>
        <taxon>Tracheophyta</taxon>
        <taxon>Spermatophyta</taxon>
        <taxon>Magnoliopsida</taxon>
        <taxon>eudicotyledons</taxon>
        <taxon>Gunneridae</taxon>
        <taxon>Pentapetalae</taxon>
        <taxon>asterids</taxon>
        <taxon>lamiids</taxon>
        <taxon>Boraginales</taxon>
        <taxon>Boraginaceae</taxon>
        <taxon>Boraginoideae</taxon>
        <taxon>Lithospermeae</taxon>
        <taxon>Lithospermum</taxon>
    </lineage>
</organism>
<evidence type="ECO:0000313" key="10">
    <source>
        <dbReference type="Proteomes" id="UP001454036"/>
    </source>
</evidence>
<gene>
    <name evidence="9" type="ORF">LIER_06045</name>
</gene>
<feature type="domain" description="Reverse transcriptase RNase H-like" evidence="8">
    <location>
        <begin position="284"/>
        <end position="346"/>
    </location>
</feature>
<comment type="caution">
    <text evidence="9">The sequence shown here is derived from an EMBL/GenBank/DDBJ whole genome shotgun (WGS) entry which is preliminary data.</text>
</comment>
<dbReference type="Proteomes" id="UP001454036">
    <property type="component" value="Unassembled WGS sequence"/>
</dbReference>
<dbReference type="SUPFAM" id="SSF56672">
    <property type="entry name" value="DNA/RNA polymerases"/>
    <property type="match status" value="1"/>
</dbReference>
<dbReference type="EMBL" id="BAABME010000860">
    <property type="protein sequence ID" value="GAA0145990.1"/>
    <property type="molecule type" value="Genomic_DNA"/>
</dbReference>
<dbReference type="Pfam" id="PF00078">
    <property type="entry name" value="RVT_1"/>
    <property type="match status" value="1"/>
</dbReference>
<evidence type="ECO:0008006" key="11">
    <source>
        <dbReference type="Google" id="ProtNLM"/>
    </source>
</evidence>